<feature type="transmembrane region" description="Helical" evidence="5">
    <location>
        <begin position="285"/>
        <end position="305"/>
    </location>
</feature>
<feature type="transmembrane region" description="Helical" evidence="5">
    <location>
        <begin position="135"/>
        <end position="153"/>
    </location>
</feature>
<accession>A0A8J8FEV8</accession>
<evidence type="ECO:0000256" key="2">
    <source>
        <dbReference type="ARBA" id="ARBA00022692"/>
    </source>
</evidence>
<feature type="transmembrane region" description="Helical" evidence="5">
    <location>
        <begin position="165"/>
        <end position="185"/>
    </location>
</feature>
<gene>
    <name evidence="7" type="ORF">GD597_14985</name>
</gene>
<comment type="caution">
    <text evidence="7">The sequence shown here is derived from an EMBL/GenBank/DDBJ whole genome shotgun (WGS) entry which is preliminary data.</text>
</comment>
<dbReference type="PANTHER" id="PTHR32322:SF14">
    <property type="entry name" value="PROTEIN PAGO"/>
    <property type="match status" value="1"/>
</dbReference>
<organism evidence="7 8">
    <name type="scientific">Limnovirga soli</name>
    <dbReference type="NCBI Taxonomy" id="2656915"/>
    <lineage>
        <taxon>Bacteria</taxon>
        <taxon>Pseudomonadati</taxon>
        <taxon>Bacteroidota</taxon>
        <taxon>Chitinophagia</taxon>
        <taxon>Chitinophagales</taxon>
        <taxon>Chitinophagaceae</taxon>
        <taxon>Limnovirga</taxon>
    </lineage>
</organism>
<reference evidence="7" key="1">
    <citation type="submission" date="2019-10" db="EMBL/GenBank/DDBJ databases">
        <title>Draft genome sequence of Panacibacter sp. KCS-6.</title>
        <authorList>
            <person name="Yim K.J."/>
        </authorList>
    </citation>
    <scope>NUCLEOTIDE SEQUENCE</scope>
    <source>
        <strain evidence="7">KCS-6</strain>
    </source>
</reference>
<keyword evidence="8" id="KW-1185">Reference proteome</keyword>
<feature type="transmembrane region" description="Helical" evidence="5">
    <location>
        <begin position="197"/>
        <end position="215"/>
    </location>
</feature>
<keyword evidence="4 5" id="KW-0472">Membrane</keyword>
<protein>
    <submittedName>
        <fullName evidence="7">EamA family transporter</fullName>
    </submittedName>
</protein>
<evidence type="ECO:0000256" key="1">
    <source>
        <dbReference type="ARBA" id="ARBA00004141"/>
    </source>
</evidence>
<evidence type="ECO:0000256" key="3">
    <source>
        <dbReference type="ARBA" id="ARBA00022989"/>
    </source>
</evidence>
<feature type="transmembrane region" description="Helical" evidence="5">
    <location>
        <begin position="20"/>
        <end position="38"/>
    </location>
</feature>
<comment type="subcellular location">
    <subcellularLocation>
        <location evidence="1">Membrane</location>
        <topology evidence="1">Multi-pass membrane protein</topology>
    </subcellularLocation>
</comment>
<evidence type="ECO:0000313" key="7">
    <source>
        <dbReference type="EMBL" id="NNV56775.1"/>
    </source>
</evidence>
<feature type="domain" description="EamA" evidence="6">
    <location>
        <begin position="19"/>
        <end position="152"/>
    </location>
</feature>
<feature type="domain" description="EamA" evidence="6">
    <location>
        <begin position="166"/>
        <end position="302"/>
    </location>
</feature>
<dbReference type="PANTHER" id="PTHR32322">
    <property type="entry name" value="INNER MEMBRANE TRANSPORTER"/>
    <property type="match status" value="1"/>
</dbReference>
<dbReference type="EMBL" id="WHPF01000010">
    <property type="protein sequence ID" value="NNV56775.1"/>
    <property type="molecule type" value="Genomic_DNA"/>
</dbReference>
<feature type="transmembrane region" description="Helical" evidence="5">
    <location>
        <begin position="50"/>
        <end position="67"/>
    </location>
</feature>
<dbReference type="AlphaFoldDB" id="A0A8J8FEV8"/>
<name>A0A8J8FEV8_9BACT</name>
<evidence type="ECO:0000259" key="6">
    <source>
        <dbReference type="Pfam" id="PF00892"/>
    </source>
</evidence>
<dbReference type="RefSeq" id="WP_171608713.1">
    <property type="nucleotide sequence ID" value="NZ_WHPF01000010.1"/>
</dbReference>
<evidence type="ECO:0000256" key="5">
    <source>
        <dbReference type="SAM" id="Phobius"/>
    </source>
</evidence>
<dbReference type="Pfam" id="PF00892">
    <property type="entry name" value="EamA"/>
    <property type="match status" value="2"/>
</dbReference>
<dbReference type="GO" id="GO:0016020">
    <property type="term" value="C:membrane"/>
    <property type="evidence" value="ECO:0007669"/>
    <property type="project" value="UniProtKB-SubCell"/>
</dbReference>
<feature type="transmembrane region" description="Helical" evidence="5">
    <location>
        <begin position="262"/>
        <end position="279"/>
    </location>
</feature>
<feature type="transmembrane region" description="Helical" evidence="5">
    <location>
        <begin position="79"/>
        <end position="97"/>
    </location>
</feature>
<dbReference type="InterPro" id="IPR037185">
    <property type="entry name" value="EmrE-like"/>
</dbReference>
<evidence type="ECO:0000256" key="4">
    <source>
        <dbReference type="ARBA" id="ARBA00023136"/>
    </source>
</evidence>
<evidence type="ECO:0000313" key="8">
    <source>
        <dbReference type="Proteomes" id="UP000598971"/>
    </source>
</evidence>
<keyword evidence="3 5" id="KW-1133">Transmembrane helix</keyword>
<dbReference type="InterPro" id="IPR050638">
    <property type="entry name" value="AA-Vitamin_Transporters"/>
</dbReference>
<sequence length="309" mass="34158">MRNNNQHTLANSGGGNKQKAYLALAGTSIIWGTTWVASRVGVQHMPGLQLSYLRQFISGAILLIFFLIKGEKLPTWQQFKWLALLSVFMFVLANGLSSWCVKYISSGLASLISALYPLCVVIIEMIFYKKRNNSPLTLIGLVIGIIGVAVVFYENAFHEQPAGYGFGVLLGFLAMFGWTIGTILVSRNKYQMNPYYALGWQMFISSFIIFIAANLTGNTIPLSDIPYQSWLAIAYLVSMGSLIAFMAFIYSIKNLPPAISSLYAYINPLVAMLVGALLLNEPLTTYIIAGACITLFGVYLVNYSIKKMK</sequence>
<dbReference type="SUPFAM" id="SSF103481">
    <property type="entry name" value="Multidrug resistance efflux transporter EmrE"/>
    <property type="match status" value="2"/>
</dbReference>
<proteinExistence type="predicted"/>
<feature type="transmembrane region" description="Helical" evidence="5">
    <location>
        <begin position="103"/>
        <end position="123"/>
    </location>
</feature>
<dbReference type="Proteomes" id="UP000598971">
    <property type="component" value="Unassembled WGS sequence"/>
</dbReference>
<dbReference type="InterPro" id="IPR000620">
    <property type="entry name" value="EamA_dom"/>
</dbReference>
<keyword evidence="2 5" id="KW-0812">Transmembrane</keyword>
<feature type="transmembrane region" description="Helical" evidence="5">
    <location>
        <begin position="227"/>
        <end position="250"/>
    </location>
</feature>